<accession>M3B7E0</accession>
<proteinExistence type="predicted"/>
<dbReference type="KEGG" id="pfj:MYCFIDRAFT_174068"/>
<keyword evidence="2" id="KW-1185">Reference proteome</keyword>
<protein>
    <submittedName>
        <fullName evidence="1">Uncharacterized protein</fullName>
    </submittedName>
</protein>
<dbReference type="AlphaFoldDB" id="M3B7E0"/>
<name>M3B7E0_PSEFD</name>
<dbReference type="VEuPathDB" id="FungiDB:MYCFIDRAFT_174068"/>
<organism evidence="1 2">
    <name type="scientific">Pseudocercospora fijiensis (strain CIRAD86)</name>
    <name type="common">Black leaf streak disease fungus</name>
    <name type="synonym">Mycosphaerella fijiensis</name>
    <dbReference type="NCBI Taxonomy" id="383855"/>
    <lineage>
        <taxon>Eukaryota</taxon>
        <taxon>Fungi</taxon>
        <taxon>Dikarya</taxon>
        <taxon>Ascomycota</taxon>
        <taxon>Pezizomycotina</taxon>
        <taxon>Dothideomycetes</taxon>
        <taxon>Dothideomycetidae</taxon>
        <taxon>Mycosphaerellales</taxon>
        <taxon>Mycosphaerellaceae</taxon>
        <taxon>Pseudocercospora</taxon>
    </lineage>
</organism>
<dbReference type="EMBL" id="KB446557">
    <property type="protein sequence ID" value="EME85238.1"/>
    <property type="molecule type" value="Genomic_DNA"/>
</dbReference>
<dbReference type="GeneID" id="19333124"/>
<dbReference type="Proteomes" id="UP000016932">
    <property type="component" value="Unassembled WGS sequence"/>
</dbReference>
<dbReference type="RefSeq" id="XP_007925680.1">
    <property type="nucleotide sequence ID" value="XM_007927489.1"/>
</dbReference>
<evidence type="ECO:0000313" key="2">
    <source>
        <dbReference type="Proteomes" id="UP000016932"/>
    </source>
</evidence>
<reference evidence="1 2" key="1">
    <citation type="journal article" date="2012" name="PLoS Pathog.">
        <title>Diverse lifestyles and strategies of plant pathogenesis encoded in the genomes of eighteen Dothideomycetes fungi.</title>
        <authorList>
            <person name="Ohm R.A."/>
            <person name="Feau N."/>
            <person name="Henrissat B."/>
            <person name="Schoch C.L."/>
            <person name="Horwitz B.A."/>
            <person name="Barry K.W."/>
            <person name="Condon B.J."/>
            <person name="Copeland A.C."/>
            <person name="Dhillon B."/>
            <person name="Glaser F."/>
            <person name="Hesse C.N."/>
            <person name="Kosti I."/>
            <person name="LaButti K."/>
            <person name="Lindquist E.A."/>
            <person name="Lucas S."/>
            <person name="Salamov A.A."/>
            <person name="Bradshaw R.E."/>
            <person name="Ciuffetti L."/>
            <person name="Hamelin R.C."/>
            <person name="Kema G.H.J."/>
            <person name="Lawrence C."/>
            <person name="Scott J.A."/>
            <person name="Spatafora J.W."/>
            <person name="Turgeon B.G."/>
            <person name="de Wit P.J.G.M."/>
            <person name="Zhong S."/>
            <person name="Goodwin S.B."/>
            <person name="Grigoriev I.V."/>
        </authorList>
    </citation>
    <scope>NUCLEOTIDE SEQUENCE [LARGE SCALE GENOMIC DNA]</scope>
    <source>
        <strain evidence="1 2">CIRAD86</strain>
    </source>
</reference>
<dbReference type="HOGENOM" id="CLU_496175_0_0_1"/>
<evidence type="ECO:0000313" key="1">
    <source>
        <dbReference type="EMBL" id="EME85238.1"/>
    </source>
</evidence>
<sequence>MRLSPSYTSRSAGLDGEAFCRAEKPPYRSIRTLHFNHTGNFTDLCDTVHENVVVVSEMSQFSPTLKANWACAKLSGHRFERSLLEAADLLCSLCWAMTPNEMSLSSLAHDAGRELRGMVCTVRRTLTIEEDREAIGSSRTPNWLFADSTAELAETGMQAGQRISCNKPMRKSRICAKSKAASSCRSKEKAPPLPMRRDGLVATTLLGTHERHARCLHDVSAIYGIPVLLVPLVRMLYQIHLVLHGLILENHDEDESFAWLSTNTRMRSKKDDDGPALVGAKALSVHSMSLQRDGKSDLTHAMHINVASQKATALGSKTNGIAAFLVAETRCPPLYRYCTSVSTRCSGDKREYRGAGAWYVHPRHILVSESVREVGGGVDVQDGEGGMWEQEAVPCRAVPCREIHPWYQCCAHVHSGMTKDFVVISTMEEAANYPVEHLQHQRHPSISSPVQRRTKVHAVERLSLLLELRGSDLEAHTDAPTGSHRCFHDQAAHRDLKGIWYSVFEAAAIARKSALDAHDRDHVPGSNQYPLVNLLRPKRRALGCPVRGA</sequence>
<gene>
    <name evidence="1" type="ORF">MYCFIDRAFT_174068</name>
</gene>